<evidence type="ECO:0000256" key="1">
    <source>
        <dbReference type="SAM" id="SignalP"/>
    </source>
</evidence>
<comment type="caution">
    <text evidence="3">The sequence shown here is derived from an EMBL/GenBank/DDBJ whole genome shotgun (WGS) entry which is preliminary data.</text>
</comment>
<keyword evidence="1" id="KW-0732">Signal</keyword>
<dbReference type="Pfam" id="PF07603">
    <property type="entry name" value="Lcl_C"/>
    <property type="match status" value="1"/>
</dbReference>
<evidence type="ECO:0000313" key="4">
    <source>
        <dbReference type="Proteomes" id="UP000019402"/>
    </source>
</evidence>
<dbReference type="eggNOG" id="COG5295">
    <property type="taxonomic scope" value="Bacteria"/>
</dbReference>
<dbReference type="InterPro" id="IPR011460">
    <property type="entry name" value="Lcl_C"/>
</dbReference>
<proteinExistence type="predicted"/>
<dbReference type="EMBL" id="BAMD01000051">
    <property type="protein sequence ID" value="GAF04650.1"/>
    <property type="molecule type" value="Genomic_DNA"/>
</dbReference>
<dbReference type="Proteomes" id="UP000019402">
    <property type="component" value="Unassembled WGS sequence"/>
</dbReference>
<feature type="signal peptide" evidence="1">
    <location>
        <begin position="1"/>
        <end position="19"/>
    </location>
</feature>
<evidence type="ECO:0000259" key="2">
    <source>
        <dbReference type="Pfam" id="PF07603"/>
    </source>
</evidence>
<dbReference type="OrthoDB" id="9765957at2"/>
<gene>
    <name evidence="3" type="ORF">JCM21142_93362</name>
</gene>
<dbReference type="STRING" id="869213.GCA_000517085_01071"/>
<accession>W7Y163</accession>
<dbReference type="AlphaFoldDB" id="W7Y163"/>
<name>W7Y163_9BACT</name>
<keyword evidence="4" id="KW-1185">Reference proteome</keyword>
<dbReference type="RefSeq" id="WP_052343011.1">
    <property type="nucleotide sequence ID" value="NZ_BAMD01000051.1"/>
</dbReference>
<protein>
    <recommendedName>
        <fullName evidence="2">Lcl C-terminal domain-containing protein</fullName>
    </recommendedName>
</protein>
<reference evidence="3 4" key="1">
    <citation type="journal article" date="2014" name="Genome Announc.">
        <title>Draft Genome Sequence of Cytophaga fermentans JCM 21142T, a Facultative Anaerobe Isolated from Marine Mud.</title>
        <authorList>
            <person name="Starns D."/>
            <person name="Oshima K."/>
            <person name="Suda W."/>
            <person name="Iino T."/>
            <person name="Yuki M."/>
            <person name="Inoue J."/>
            <person name="Kitamura K."/>
            <person name="Iida T."/>
            <person name="Darby A."/>
            <person name="Hattori M."/>
            <person name="Ohkuma M."/>
        </authorList>
    </citation>
    <scope>NUCLEOTIDE SEQUENCE [LARGE SCALE GENOMIC DNA]</scope>
    <source>
        <strain evidence="3 4">JCM 21142</strain>
    </source>
</reference>
<feature type="chain" id="PRO_5004907122" description="Lcl C-terminal domain-containing protein" evidence="1">
    <location>
        <begin position="20"/>
        <end position="311"/>
    </location>
</feature>
<evidence type="ECO:0000313" key="3">
    <source>
        <dbReference type="EMBL" id="GAF04650.1"/>
    </source>
</evidence>
<organism evidence="3 4">
    <name type="scientific">Saccharicrinis fermentans DSM 9555 = JCM 21142</name>
    <dbReference type="NCBI Taxonomy" id="869213"/>
    <lineage>
        <taxon>Bacteria</taxon>
        <taxon>Pseudomonadati</taxon>
        <taxon>Bacteroidota</taxon>
        <taxon>Bacteroidia</taxon>
        <taxon>Marinilabiliales</taxon>
        <taxon>Marinilabiliaceae</taxon>
        <taxon>Saccharicrinis</taxon>
    </lineage>
</organism>
<feature type="domain" description="Lcl C-terminal" evidence="2">
    <location>
        <begin position="167"/>
        <end position="309"/>
    </location>
</feature>
<sequence length="311" mass="34098">MKILFTIVIALSIASHCFAQVPEKLSYQAVIRNSNDDLVANQEIGIQISILQSSADGTSVYVETQTTTTNYNGLLSIIIGEGSVESGEFESIDWSSDTFFLKTEIDITGGTSYTITGSSQLLSVPYALHAKTAESVTSSYNIGDLYGGGVIFLVDSTGEHGLIVSMVDLSTSYQWSNITDTNIGTTNSWDGDSNTTAIINQEGHSNSASQLCNDYTNNDYDTGIYSDWYLPGITELSLIDYHLYEINKAISNDGNSLTTEIEIGHYEENRSIYWSSTEYDSGKAYCYILSSKYRAPYGKSGSYKVRAIRAF</sequence>